<dbReference type="EMBL" id="BAABEZ010000024">
    <property type="protein sequence ID" value="GAA4457575.1"/>
    <property type="molecule type" value="Genomic_DNA"/>
</dbReference>
<sequence>MTPENKRPDSAKANTAYPLDRYTVPPQQSGGTQDEKSPYYRSQAPQISLPKGGGALRGIDEKFNVNAVNGTAGLEVAFPLSPARSGFTPSLSLSYNSGAGNSEFGLGWSMSLPSVQRKTDKRLPCYDDAEEADVFLLAGAEDLVPVLDNSGIPVVHTEGAYRIALYRPRIEGLFARIEWIRKDDGNSWWRVTTKDNLLTYYGLTTEARIADPENAGRVFKWLPQLVLDHKGNVQQYYYAQENKDNVAAAPHEYQRLHDHAPFTNTYLKRVAYCNLTPFFVETPAYEPDMSSGDFLMEAVLDYGDHSWETPAYDPDSTWPARTDAFSDYRAGFEIRTYRRCRRVLMFHRFRELNSDESLSPVIVRSLDLTYFLDTDPSVPPVPDDYAHIDFISTVTQTGYYYDASDNLIRKSLPAMTLAYQPVVWDHTIHTVAPDDAANAPQGLTGNYQWTDFFGEGLPGILSEQGNAWWYKRNLGDGHFTHALNLAPKPSFAGLGSSLQWQDLDADGRRQVVSYSPEFPGYFEAALPAKDDLDGVQEWETFRAFAQTINVDMNSPFNKMLDLDGDGRPDLLLCEDRVFTWYRNEGKEGFTLGGYSRVVTDEQDGPRLLLNDEVQSVFLADMNGDGLTDIVRIRNGEVCYWPNLGYGRFGAIVVMSNAPVFDKPELFNPIYIYLNDITGTGATDILYLSPGGCTAYINQSGNTCSGAVSLLSLPGVDPQSRIAVIDFLGKGTGCVVWSSPLPQYTDAPLRYIDLMGGKKPHLMISYDNGMGKTVELTYKSSTEYYLEDRRNGTPWATKLPFPVHCVDTIATSDAVSQTKYSQSFSYHHGYYDHPEREFRGFGRVDSTDTERAVAEGDGTDPGDLLKQDPVLTKSWYHTGAWMELELLTDAFAREYFLPAGWKELPAYVNIPAGLSAKEEREAFRALKGSPLRQEVYALDNSVKEQMPYAVSTFFYEVSCLQPVYDRPATGNGTYPNGVFLNIQREKLSQSSERFTADPRVAHEITLETDEYGNTLQSVQIVYPRVTLPTFLPSEVRTAQAKLHVSYQRNAYTNDITTDDLMYRLRAGWHALSCELYLPVSYYPAADALLTKSGLLALLPATVSDYTTPMSGPSPILRMTGQQKTVFRADDAVTVLAQGVLAALAIPDCQYALAFPGDITDSRFNSTRLTEGAYTDLDSDGNYWLPGGRLVYGAHPETNFYSVYSYTDPWDNVTGVGYYDTLEAYWLLPSYTHDPLSNETTVNRYDWRVLQPARITDMNGNVSEIIYDALGMPAAMALKAKDDGTEGDTLLGMNIEDTSVQADFWTDPQAYASDLLVHATMRCVYDLNRQPVAVAMIGNERHYHDPHYDPDKVLIRITYTDGLGRVAMSKEQTADDPATSAERWIGSGKTVYNNKGNVVLQYEPYFSTTAAYDPAEQAAADGVSARMHYDPLGRVRRTDMPDGTFSYTIWDGWTQVLYDANDACLGSEWYGAYSTGTPEQQDAAAKAAAHADTPTISCLDTLARPFFTIQLLEAMAVTDGVDGLTFSLTGIDHIESYETLDLQGNRLSVTDGRGNTALSYTYNLLQVPMSQLSIDSGMQYMLAEAAGNPLYSWDADDRVFHFTYDGLRRPLNKDVTILTTNYLTDVWQYGESVAGADVLNLKGQLYRQQDNAGQNTVTSYDFKGLPQGSEQQLLMDYTIVTVDWSGGGPALDPTVFTSSVSYDALGRIVNAVDPGANITSNTYDKGGTLKTVTLNGNSYISDIQYNARGQKTREVFSVNNTNTQYTYDLANFRVTRILSRDNANNAIQDMNYWYDAVGNVTQMQDDATQSLYFTSTPPAPPYSVPAKLYTYDSLYRLIQAGGFELQGTATFGPDDNFNDAAWTGLHPLDYNAMQTYTQLYSYDEAGNILNLQHIGGVTGSYTRMYHYIGGTNRLDSTMVGATPYAYTYDNRGNMVSMPHLSSMDWNADNQLQKTSVGMTYTYFNYSGGERIRKVCEKAGGIVEERIYLGNYERYRRYIGGVLDLERSTVHVTDDSGRIAMLETETGGAPLVRVIYSNMLQSSVVELDASGNVISYEEYHPFGTTAYQSNNAAIAAAAKRYRYTGKERDEETGLYYHGARYYIPWIGRWSACDPLEAKYAGMSPYNYCFNNPIMESDDDGADPDNKNQVIVAPGNTLSQIAKDYHTSVGALMALNPQIKDKNEIKEGDRLNLPTPNEMGSGGNSSANNSENSMYYGGQLKEIVVIGKSTANNNADPNQNENNAAQSGSGVRPDFNRANEYTSKFEGGWVNAKNDPGGATNRGIIFSNFKKWAQPDLGVAPTIENLKKLSPSQAKVLYQKHFWKTQNFDSFKDGNVAFAIYDFSVNSGGGVKAVENAISKRYGNITVDGKLTSAEIGALNNIPGRDLFNLVLTTRKSYLQKIIDDNVKKYLKKHPNATQKQINDNTLQGLQKGLFKRVNSIKYETR</sequence>
<comment type="subcellular location">
    <subcellularLocation>
        <location evidence="1">Secreted</location>
    </subcellularLocation>
</comment>
<accession>A0ABP8N002</accession>
<dbReference type="CDD" id="cd00118">
    <property type="entry name" value="LysM"/>
    <property type="match status" value="1"/>
</dbReference>
<comment type="caution">
    <text evidence="7">The sequence shown here is derived from an EMBL/GenBank/DDBJ whole genome shotgun (WGS) entry which is preliminary data.</text>
</comment>
<dbReference type="NCBIfam" id="TIGR03696">
    <property type="entry name" value="Rhs_assc_core"/>
    <property type="match status" value="1"/>
</dbReference>
<feature type="region of interest" description="Disordered" evidence="5">
    <location>
        <begin position="1"/>
        <end position="53"/>
    </location>
</feature>
<evidence type="ECO:0000313" key="8">
    <source>
        <dbReference type="Proteomes" id="UP001501410"/>
    </source>
</evidence>
<dbReference type="InterPro" id="IPR022385">
    <property type="entry name" value="Rhs_assc_core"/>
</dbReference>
<proteinExistence type="predicted"/>
<dbReference type="SUPFAM" id="SSF69318">
    <property type="entry name" value="Integrin alpha N-terminal domain"/>
    <property type="match status" value="1"/>
</dbReference>
<evidence type="ECO:0000256" key="3">
    <source>
        <dbReference type="ARBA" id="ARBA00022729"/>
    </source>
</evidence>
<evidence type="ECO:0000256" key="4">
    <source>
        <dbReference type="ARBA" id="ARBA00023026"/>
    </source>
</evidence>
<dbReference type="Gene3D" id="2.180.10.10">
    <property type="entry name" value="RHS repeat-associated core"/>
    <property type="match status" value="1"/>
</dbReference>
<dbReference type="InterPro" id="IPR013517">
    <property type="entry name" value="FG-GAP"/>
</dbReference>
<dbReference type="InterPro" id="IPR022045">
    <property type="entry name" value="TcdB_toxin_mid/N"/>
</dbReference>
<dbReference type="SUPFAM" id="SSF53955">
    <property type="entry name" value="Lysozyme-like"/>
    <property type="match status" value="1"/>
</dbReference>
<protein>
    <recommendedName>
        <fullName evidence="6">LysM domain-containing protein</fullName>
    </recommendedName>
</protein>
<feature type="compositionally biased region" description="Basic and acidic residues" evidence="5">
    <location>
        <begin position="1"/>
        <end position="10"/>
    </location>
</feature>
<dbReference type="Pfam" id="PF12255">
    <property type="entry name" value="TcdB_toxin_midC"/>
    <property type="match status" value="1"/>
</dbReference>
<dbReference type="PANTHER" id="PTHR32305:SF15">
    <property type="entry name" value="PROTEIN RHSA-RELATED"/>
    <property type="match status" value="1"/>
</dbReference>
<dbReference type="InterPro" id="IPR003284">
    <property type="entry name" value="Sal_SpvB"/>
</dbReference>
<evidence type="ECO:0000259" key="6">
    <source>
        <dbReference type="PROSITE" id="PS51782"/>
    </source>
</evidence>
<dbReference type="Pfam" id="PF05838">
    <property type="entry name" value="Glyco_hydro_108"/>
    <property type="match status" value="1"/>
</dbReference>
<dbReference type="Pfam" id="PF03534">
    <property type="entry name" value="SpvB"/>
    <property type="match status" value="1"/>
</dbReference>
<feature type="compositionally biased region" description="Low complexity" evidence="5">
    <location>
        <begin position="2227"/>
        <end position="2241"/>
    </location>
</feature>
<dbReference type="RefSeq" id="WP_344827562.1">
    <property type="nucleotide sequence ID" value="NZ_BAABEZ010000024.1"/>
</dbReference>
<dbReference type="Pfam" id="PF13517">
    <property type="entry name" value="FG-GAP_3"/>
    <property type="match status" value="1"/>
</dbReference>
<organism evidence="7 8">
    <name type="scientific">Rurimicrobium arvi</name>
    <dbReference type="NCBI Taxonomy" id="2049916"/>
    <lineage>
        <taxon>Bacteria</taxon>
        <taxon>Pseudomonadati</taxon>
        <taxon>Bacteroidota</taxon>
        <taxon>Chitinophagia</taxon>
        <taxon>Chitinophagales</taxon>
        <taxon>Chitinophagaceae</taxon>
        <taxon>Rurimicrobium</taxon>
    </lineage>
</organism>
<dbReference type="Pfam" id="PF12256">
    <property type="entry name" value="TcdB_toxin_midN"/>
    <property type="match status" value="1"/>
</dbReference>
<feature type="domain" description="LysM" evidence="6">
    <location>
        <begin position="2144"/>
        <end position="2189"/>
    </location>
</feature>
<dbReference type="InterPro" id="IPR022044">
    <property type="entry name" value="TcdB_toxin_mid/C"/>
</dbReference>
<dbReference type="Pfam" id="PF01476">
    <property type="entry name" value="LysM"/>
    <property type="match status" value="1"/>
</dbReference>
<evidence type="ECO:0000256" key="1">
    <source>
        <dbReference type="ARBA" id="ARBA00004613"/>
    </source>
</evidence>
<feature type="region of interest" description="Disordered" evidence="5">
    <location>
        <begin position="2182"/>
        <end position="2205"/>
    </location>
</feature>
<evidence type="ECO:0000313" key="7">
    <source>
        <dbReference type="EMBL" id="GAA4457575.1"/>
    </source>
</evidence>
<keyword evidence="8" id="KW-1185">Reference proteome</keyword>
<keyword evidence="2" id="KW-0964">Secreted</keyword>
<dbReference type="InterPro" id="IPR023346">
    <property type="entry name" value="Lysozyme-like_dom_sf"/>
</dbReference>
<dbReference type="InterPro" id="IPR036779">
    <property type="entry name" value="LysM_dom_sf"/>
</dbReference>
<dbReference type="InterPro" id="IPR018392">
    <property type="entry name" value="LysM"/>
</dbReference>
<dbReference type="PRINTS" id="PR01341">
    <property type="entry name" value="SALSPVBPROT"/>
</dbReference>
<feature type="region of interest" description="Disordered" evidence="5">
    <location>
        <begin position="2226"/>
        <end position="2252"/>
    </location>
</feature>
<gene>
    <name evidence="7" type="ORF">GCM10023092_24480</name>
</gene>
<reference evidence="8" key="1">
    <citation type="journal article" date="2019" name="Int. J. Syst. Evol. Microbiol.">
        <title>The Global Catalogue of Microorganisms (GCM) 10K type strain sequencing project: providing services to taxonomists for standard genome sequencing and annotation.</title>
        <authorList>
            <consortium name="The Broad Institute Genomics Platform"/>
            <consortium name="The Broad Institute Genome Sequencing Center for Infectious Disease"/>
            <person name="Wu L."/>
            <person name="Ma J."/>
        </authorList>
    </citation>
    <scope>NUCLEOTIDE SEQUENCE [LARGE SCALE GENOMIC DNA]</scope>
    <source>
        <strain evidence="8">JCM 31921</strain>
    </source>
</reference>
<keyword evidence="3" id="KW-0732">Signal</keyword>
<dbReference type="SMART" id="SM00257">
    <property type="entry name" value="LysM"/>
    <property type="match status" value="1"/>
</dbReference>
<dbReference type="Proteomes" id="UP001501410">
    <property type="component" value="Unassembled WGS sequence"/>
</dbReference>
<dbReference type="Gene3D" id="1.20.141.10">
    <property type="entry name" value="Chitosanase, subunit A, domain 1"/>
    <property type="match status" value="1"/>
</dbReference>
<dbReference type="InterPro" id="IPR028994">
    <property type="entry name" value="Integrin_alpha_N"/>
</dbReference>
<keyword evidence="4" id="KW-0843">Virulence</keyword>
<dbReference type="Gene3D" id="3.10.350.10">
    <property type="entry name" value="LysM domain"/>
    <property type="match status" value="1"/>
</dbReference>
<dbReference type="InterPro" id="IPR008565">
    <property type="entry name" value="TtsA-like_GH18_dom"/>
</dbReference>
<dbReference type="InterPro" id="IPR050708">
    <property type="entry name" value="T6SS_VgrG/RHS"/>
</dbReference>
<dbReference type="PANTHER" id="PTHR32305">
    <property type="match status" value="1"/>
</dbReference>
<evidence type="ECO:0000256" key="5">
    <source>
        <dbReference type="SAM" id="MobiDB-lite"/>
    </source>
</evidence>
<name>A0ABP8N002_9BACT</name>
<dbReference type="SUPFAM" id="SSF54106">
    <property type="entry name" value="LysM domain"/>
    <property type="match status" value="1"/>
</dbReference>
<dbReference type="PROSITE" id="PS51782">
    <property type="entry name" value="LYSM"/>
    <property type="match status" value="1"/>
</dbReference>
<evidence type="ECO:0000256" key="2">
    <source>
        <dbReference type="ARBA" id="ARBA00022525"/>
    </source>
</evidence>